<dbReference type="GO" id="GO:0005524">
    <property type="term" value="F:ATP binding"/>
    <property type="evidence" value="ECO:0007669"/>
    <property type="project" value="UniProtKB-KW"/>
</dbReference>
<dbReference type="SMART" id="SM00388">
    <property type="entry name" value="HisKA"/>
    <property type="match status" value="1"/>
</dbReference>
<evidence type="ECO:0000256" key="2">
    <source>
        <dbReference type="ARBA" id="ARBA00004651"/>
    </source>
</evidence>
<dbReference type="CDD" id="cd06225">
    <property type="entry name" value="HAMP"/>
    <property type="match status" value="1"/>
</dbReference>
<keyword evidence="4" id="KW-1003">Cell membrane</keyword>
<sequence length="714" mass="80357">MVRRTKKESIIPLFILSMLLVIILGMMSQSLESVSKYSDNFIWLLAAGGICFLLLIFFVGHYLVKLVRIYRKGYIGSRLNVRMMLFFSGISLLPLAILLYFSITMVYKGIDSWFDASLDKGFEDALALSRSSLDIRRVDALNLTQSTGERLMTLPFTDLSFYIENVRENINAMELSVFDGHGNVVAFASSDFDKVMPERPNDVILMSVAQGMEYVVLEQVSDSQLRVRVVTKIAENLPYILQAFYEIPDKYTELANSTKNSVEYYKQFKSLRAPLKMNLLVILGLVALLSILLALGGSFFASRRLVNPIRDLSIATKAVAEGDLERKIKVKSRDEIGFLTSSFNEMTQKLKHAHEVAQKSQGLLEAERAHLASLLEKLSSGVLVIDELGKVRVFNNAALTILGVMEEDLDHLTLASLKDAPEALRSFIVPLFEHLKNTTEKEWRTEISRYHNGSQQILSVRGSEENDQIGLKGGKIVVFDDITQLISGERESAWSEVARRLAHEIKNPLTPIQLSAERMKLRFSEKMVDKDKEIIDKSTETIIAQVKALKTMVDDFSQYAKSSQQQLVELDLKKLVKEVMYLYQDYPAALEIRTMLTDAPAYILGDSLRLRQLLHNLVKNAIEACPDQTGEIDVSLTSDDDWVVLKIKDTGIGFDQDQMAKIFEPYVTTKSKGTGLGLAIVKKIIEEHHGKIAIYSEGKMMGAEVVIQLPKIVK</sequence>
<dbReference type="AlphaFoldDB" id="A0A162TYV2"/>
<evidence type="ECO:0000256" key="5">
    <source>
        <dbReference type="ARBA" id="ARBA00022553"/>
    </source>
</evidence>
<dbReference type="PROSITE" id="PS50885">
    <property type="entry name" value="HAMP"/>
    <property type="match status" value="1"/>
</dbReference>
<evidence type="ECO:0000256" key="10">
    <source>
        <dbReference type="ARBA" id="ARBA00022840"/>
    </source>
</evidence>
<dbReference type="PANTHER" id="PTHR45528:SF1">
    <property type="entry name" value="SENSOR HISTIDINE KINASE CPXA"/>
    <property type="match status" value="1"/>
</dbReference>
<evidence type="ECO:0000256" key="3">
    <source>
        <dbReference type="ARBA" id="ARBA00012438"/>
    </source>
</evidence>
<dbReference type="CDD" id="cd00075">
    <property type="entry name" value="HATPase"/>
    <property type="match status" value="1"/>
</dbReference>
<dbReference type="InterPro" id="IPR017232">
    <property type="entry name" value="NtrY"/>
</dbReference>
<evidence type="ECO:0000256" key="14">
    <source>
        <dbReference type="SAM" id="Phobius"/>
    </source>
</evidence>
<dbReference type="Gene3D" id="3.30.450.20">
    <property type="entry name" value="PAS domain"/>
    <property type="match status" value="1"/>
</dbReference>
<comment type="subcellular location">
    <subcellularLocation>
        <location evidence="2">Cell membrane</location>
        <topology evidence="2">Multi-pass membrane protein</topology>
    </subcellularLocation>
</comment>
<keyword evidence="9" id="KW-0418">Kinase</keyword>
<dbReference type="InterPro" id="IPR004358">
    <property type="entry name" value="Sig_transdc_His_kin-like_C"/>
</dbReference>
<evidence type="ECO:0000256" key="9">
    <source>
        <dbReference type="ARBA" id="ARBA00022777"/>
    </source>
</evidence>
<keyword evidence="7 14" id="KW-0812">Transmembrane</keyword>
<keyword evidence="12" id="KW-0902">Two-component regulatory system</keyword>
<dbReference type="Proteomes" id="UP000680020">
    <property type="component" value="Unassembled WGS sequence"/>
</dbReference>
<dbReference type="SUPFAM" id="SSF47384">
    <property type="entry name" value="Homodimeric domain of signal transducing histidine kinase"/>
    <property type="match status" value="1"/>
</dbReference>
<dbReference type="EMBL" id="JAGIBU010000001">
    <property type="protein sequence ID" value="MBS7823762.1"/>
    <property type="molecule type" value="Genomic_DNA"/>
</dbReference>
<evidence type="ECO:0000256" key="7">
    <source>
        <dbReference type="ARBA" id="ARBA00022692"/>
    </source>
</evidence>
<dbReference type="InterPro" id="IPR003594">
    <property type="entry name" value="HATPase_dom"/>
</dbReference>
<evidence type="ECO:0000256" key="1">
    <source>
        <dbReference type="ARBA" id="ARBA00000085"/>
    </source>
</evidence>
<evidence type="ECO:0000256" key="13">
    <source>
        <dbReference type="ARBA" id="ARBA00023136"/>
    </source>
</evidence>
<dbReference type="InterPro" id="IPR036890">
    <property type="entry name" value="HATPase_C_sf"/>
</dbReference>
<feature type="domain" description="Histidine kinase" evidence="15">
    <location>
        <begin position="500"/>
        <end position="713"/>
    </location>
</feature>
<organism evidence="18 19">
    <name type="scientific">Wohlfahrtiimonas chitiniclastica</name>
    <dbReference type="NCBI Taxonomy" id="400946"/>
    <lineage>
        <taxon>Bacteria</taxon>
        <taxon>Pseudomonadati</taxon>
        <taxon>Pseudomonadota</taxon>
        <taxon>Gammaproteobacteria</taxon>
        <taxon>Cardiobacteriales</taxon>
        <taxon>Ignatzschineriaceae</taxon>
        <taxon>Wohlfahrtiimonas</taxon>
    </lineage>
</organism>
<evidence type="ECO:0000259" key="16">
    <source>
        <dbReference type="PROSITE" id="PS50112"/>
    </source>
</evidence>
<evidence type="ECO:0000256" key="12">
    <source>
        <dbReference type="ARBA" id="ARBA00023012"/>
    </source>
</evidence>
<dbReference type="EC" id="2.7.13.3" evidence="3"/>
<dbReference type="GO" id="GO:0005886">
    <property type="term" value="C:plasma membrane"/>
    <property type="evidence" value="ECO:0007669"/>
    <property type="project" value="UniProtKB-SubCell"/>
</dbReference>
<evidence type="ECO:0000259" key="15">
    <source>
        <dbReference type="PROSITE" id="PS50109"/>
    </source>
</evidence>
<reference evidence="18" key="1">
    <citation type="submission" date="2021-03" db="EMBL/GenBank/DDBJ databases">
        <title>Identification and antibiotic profiling of Wohlfahrtiimonas chitiniclastica, an underestimated human pathogen.</title>
        <authorList>
            <person name="Kopf A."/>
            <person name="Bunk B."/>
            <person name="Coldewey S."/>
            <person name="Gunzer F."/>
            <person name="Riedel T."/>
            <person name="Schroettner P."/>
        </authorList>
    </citation>
    <scope>NUCLEOTIDE SEQUENCE</scope>
    <source>
        <strain evidence="18">DSM 100917</strain>
    </source>
</reference>
<feature type="transmembrane region" description="Helical" evidence="14">
    <location>
        <begin position="85"/>
        <end position="107"/>
    </location>
</feature>
<dbReference type="SUPFAM" id="SSF158472">
    <property type="entry name" value="HAMP domain-like"/>
    <property type="match status" value="1"/>
</dbReference>
<dbReference type="PANTHER" id="PTHR45528">
    <property type="entry name" value="SENSOR HISTIDINE KINASE CPXA"/>
    <property type="match status" value="1"/>
</dbReference>
<dbReference type="InterPro" id="IPR036097">
    <property type="entry name" value="HisK_dim/P_sf"/>
</dbReference>
<dbReference type="PROSITE" id="PS50112">
    <property type="entry name" value="PAS"/>
    <property type="match status" value="1"/>
</dbReference>
<name>A0A162TYV2_9GAMM</name>
<evidence type="ECO:0000313" key="19">
    <source>
        <dbReference type="Proteomes" id="UP000680020"/>
    </source>
</evidence>
<comment type="catalytic activity">
    <reaction evidence="1">
        <text>ATP + protein L-histidine = ADP + protein N-phospho-L-histidine.</text>
        <dbReference type="EC" id="2.7.13.3"/>
    </reaction>
</comment>
<gene>
    <name evidence="18" type="ORF">J7561_00930</name>
</gene>
<comment type="caution">
    <text evidence="18">The sequence shown here is derived from an EMBL/GenBank/DDBJ whole genome shotgun (WGS) entry which is preliminary data.</text>
</comment>
<keyword evidence="11 14" id="KW-1133">Transmembrane helix</keyword>
<dbReference type="CDD" id="cd00130">
    <property type="entry name" value="PAS"/>
    <property type="match status" value="1"/>
</dbReference>
<protein>
    <recommendedName>
        <fullName evidence="3">histidine kinase</fullName>
        <ecNumber evidence="3">2.7.13.3</ecNumber>
    </recommendedName>
</protein>
<dbReference type="Pfam" id="PF00512">
    <property type="entry name" value="HisKA"/>
    <property type="match status" value="1"/>
</dbReference>
<evidence type="ECO:0000259" key="17">
    <source>
        <dbReference type="PROSITE" id="PS50885"/>
    </source>
</evidence>
<proteinExistence type="predicted"/>
<dbReference type="InterPro" id="IPR003660">
    <property type="entry name" value="HAMP_dom"/>
</dbReference>
<accession>A0A162TYV2</accession>
<evidence type="ECO:0000256" key="4">
    <source>
        <dbReference type="ARBA" id="ARBA00022475"/>
    </source>
</evidence>
<keyword evidence="5" id="KW-0597">Phosphoprotein</keyword>
<dbReference type="Pfam" id="PF00672">
    <property type="entry name" value="HAMP"/>
    <property type="match status" value="1"/>
</dbReference>
<evidence type="ECO:0000256" key="8">
    <source>
        <dbReference type="ARBA" id="ARBA00022741"/>
    </source>
</evidence>
<evidence type="ECO:0000256" key="6">
    <source>
        <dbReference type="ARBA" id="ARBA00022679"/>
    </source>
</evidence>
<dbReference type="InterPro" id="IPR035965">
    <property type="entry name" value="PAS-like_dom_sf"/>
</dbReference>
<dbReference type="SUPFAM" id="SSF55785">
    <property type="entry name" value="PYP-like sensor domain (PAS domain)"/>
    <property type="match status" value="1"/>
</dbReference>
<dbReference type="RefSeq" id="WP_008314829.1">
    <property type="nucleotide sequence ID" value="NZ_CP115969.1"/>
</dbReference>
<dbReference type="InterPro" id="IPR005467">
    <property type="entry name" value="His_kinase_dom"/>
</dbReference>
<dbReference type="InterPro" id="IPR050398">
    <property type="entry name" value="HssS/ArlS-like"/>
</dbReference>
<dbReference type="NCBIfam" id="TIGR00229">
    <property type="entry name" value="sensory_box"/>
    <property type="match status" value="1"/>
</dbReference>
<evidence type="ECO:0000256" key="11">
    <source>
        <dbReference type="ARBA" id="ARBA00022989"/>
    </source>
</evidence>
<dbReference type="GO" id="GO:0000155">
    <property type="term" value="F:phosphorelay sensor kinase activity"/>
    <property type="evidence" value="ECO:0007669"/>
    <property type="project" value="InterPro"/>
</dbReference>
<feature type="transmembrane region" description="Helical" evidence="14">
    <location>
        <begin position="279"/>
        <end position="301"/>
    </location>
</feature>
<dbReference type="SUPFAM" id="SSF55874">
    <property type="entry name" value="ATPase domain of HSP90 chaperone/DNA topoisomerase II/histidine kinase"/>
    <property type="match status" value="1"/>
</dbReference>
<feature type="transmembrane region" description="Helical" evidence="14">
    <location>
        <begin position="41"/>
        <end position="64"/>
    </location>
</feature>
<dbReference type="CDD" id="cd00082">
    <property type="entry name" value="HisKA"/>
    <property type="match status" value="1"/>
</dbReference>
<dbReference type="InterPro" id="IPR000014">
    <property type="entry name" value="PAS"/>
</dbReference>
<keyword evidence="6" id="KW-0808">Transferase</keyword>
<evidence type="ECO:0000313" key="18">
    <source>
        <dbReference type="EMBL" id="MBS7823762.1"/>
    </source>
</evidence>
<feature type="transmembrane region" description="Helical" evidence="14">
    <location>
        <begin position="9"/>
        <end position="29"/>
    </location>
</feature>
<dbReference type="PROSITE" id="PS50109">
    <property type="entry name" value="HIS_KIN"/>
    <property type="match status" value="1"/>
</dbReference>
<dbReference type="SMART" id="SM00387">
    <property type="entry name" value="HATPase_c"/>
    <property type="match status" value="1"/>
</dbReference>
<dbReference type="PIRSF" id="PIRSF037532">
    <property type="entry name" value="STHK_NtrY"/>
    <property type="match status" value="1"/>
</dbReference>
<dbReference type="SMART" id="SM00304">
    <property type="entry name" value="HAMP"/>
    <property type="match status" value="1"/>
</dbReference>
<dbReference type="Gene3D" id="3.30.565.10">
    <property type="entry name" value="Histidine kinase-like ATPase, C-terminal domain"/>
    <property type="match status" value="1"/>
</dbReference>
<dbReference type="Gene3D" id="6.10.340.10">
    <property type="match status" value="1"/>
</dbReference>
<dbReference type="Pfam" id="PF02518">
    <property type="entry name" value="HATPase_c"/>
    <property type="match status" value="1"/>
</dbReference>
<dbReference type="Pfam" id="PF13188">
    <property type="entry name" value="PAS_8"/>
    <property type="match status" value="1"/>
</dbReference>
<keyword evidence="8" id="KW-0547">Nucleotide-binding</keyword>
<keyword evidence="13 14" id="KW-0472">Membrane</keyword>
<dbReference type="PRINTS" id="PR00344">
    <property type="entry name" value="BCTRLSENSOR"/>
</dbReference>
<feature type="domain" description="PAS" evidence="16">
    <location>
        <begin position="367"/>
        <end position="409"/>
    </location>
</feature>
<keyword evidence="10" id="KW-0067">ATP-binding</keyword>
<dbReference type="InterPro" id="IPR003661">
    <property type="entry name" value="HisK_dim/P_dom"/>
</dbReference>
<dbReference type="Gene3D" id="1.10.287.130">
    <property type="match status" value="1"/>
</dbReference>
<feature type="domain" description="HAMP" evidence="17">
    <location>
        <begin position="303"/>
        <end position="355"/>
    </location>
</feature>